<keyword evidence="2" id="KW-1185">Reference proteome</keyword>
<protein>
    <submittedName>
        <fullName evidence="1">Uncharacterized protein</fullName>
    </submittedName>
</protein>
<comment type="caution">
    <text evidence="1">The sequence shown here is derived from an EMBL/GenBank/DDBJ whole genome shotgun (WGS) entry which is preliminary data.</text>
</comment>
<name>A0A2U2BQW6_9PROT</name>
<evidence type="ECO:0000313" key="2">
    <source>
        <dbReference type="Proteomes" id="UP000245168"/>
    </source>
</evidence>
<dbReference type="AlphaFoldDB" id="A0A2U2BQW6"/>
<proteinExistence type="predicted"/>
<reference evidence="2" key="1">
    <citation type="submission" date="2018-05" db="EMBL/GenBank/DDBJ databases">
        <authorList>
            <person name="Liu B.-T."/>
        </authorList>
    </citation>
    <scope>NUCLEOTIDE SEQUENCE [LARGE SCALE GENOMIC DNA]</scope>
    <source>
        <strain evidence="2">WD6-1</strain>
    </source>
</reference>
<dbReference type="Proteomes" id="UP000245168">
    <property type="component" value="Unassembled WGS sequence"/>
</dbReference>
<gene>
    <name evidence="1" type="ORF">DDZ18_13260</name>
</gene>
<accession>A0A2U2BQW6</accession>
<organism evidence="1 2">
    <name type="scientific">Marinicauda salina</name>
    <dbReference type="NCBI Taxonomy" id="2135793"/>
    <lineage>
        <taxon>Bacteria</taxon>
        <taxon>Pseudomonadati</taxon>
        <taxon>Pseudomonadota</taxon>
        <taxon>Alphaproteobacteria</taxon>
        <taxon>Maricaulales</taxon>
        <taxon>Maricaulaceae</taxon>
        <taxon>Marinicauda</taxon>
    </lineage>
</organism>
<sequence length="151" mass="15902">MNDVLLISLVLAGSALSIAALVALNVMVGGWSPARLDDAEAAAGQLAADIIGFEPGERVCGAQGRAALVMERSGDRLGLVLARGDRFVTRAIRAGELRETVRRGATLELRFSDFTLPSAEITFPDERSAAAWAAEAQRFVASETFADARAA</sequence>
<dbReference type="OrthoDB" id="7631211at2"/>
<dbReference type="EMBL" id="QEXV01000007">
    <property type="protein sequence ID" value="PWE16386.1"/>
    <property type="molecule type" value="Genomic_DNA"/>
</dbReference>
<dbReference type="RefSeq" id="WP_109253888.1">
    <property type="nucleotide sequence ID" value="NZ_QEXV01000007.1"/>
</dbReference>
<evidence type="ECO:0000313" key="1">
    <source>
        <dbReference type="EMBL" id="PWE16386.1"/>
    </source>
</evidence>